<evidence type="ECO:0000313" key="2">
    <source>
        <dbReference type="EMBL" id="CAG9709884.1"/>
    </source>
</evidence>
<dbReference type="Pfam" id="PF04734">
    <property type="entry name" value="Ceramidase_alk"/>
    <property type="match status" value="1"/>
</dbReference>
<dbReference type="STRING" id="137838.GCA_001458595_01516"/>
<reference evidence="2" key="2">
    <citation type="submission" date="2021-10" db="EMBL/GenBank/DDBJ databases">
        <authorList>
            <person name="Mesa V."/>
        </authorList>
    </citation>
    <scope>NUCLEOTIDE SEQUENCE</scope>
    <source>
        <strain evidence="2">CC3_PB</strain>
    </source>
</reference>
<dbReference type="Proteomes" id="UP000789738">
    <property type="component" value="Unassembled WGS sequence"/>
</dbReference>
<evidence type="ECO:0000313" key="3">
    <source>
        <dbReference type="EMBL" id="PEG30228.1"/>
    </source>
</evidence>
<reference evidence="3 4" key="1">
    <citation type="submission" date="2017-10" db="EMBL/GenBank/DDBJ databases">
        <title>Effective Description of Clostridium neonatale sp. nov. linked to necrotizing enterocolitis in neonates and a clarification of species assignable to the genus Clostridium (Prazmowski 1880) emend. Lawson and Rainey 2016.</title>
        <authorList>
            <person name="Bernard K."/>
            <person name="Burdz T."/>
            <person name="Wiebe D."/>
            <person name="Balcewich B."/>
            <person name="Alfa M."/>
            <person name="Bernier A.-M."/>
        </authorList>
    </citation>
    <scope>NUCLEOTIDE SEQUENCE [LARGE SCALE GENOMIC DNA]</scope>
    <source>
        <strain evidence="3 4">LCDC99A005</strain>
    </source>
</reference>
<accession>A0A2A7MGJ0</accession>
<dbReference type="Proteomes" id="UP000220840">
    <property type="component" value="Unassembled WGS sequence"/>
</dbReference>
<name>A0A2A7MGJ0_9CLOT</name>
<organism evidence="3 4">
    <name type="scientific">Clostridium neonatale</name>
    <dbReference type="NCBI Taxonomy" id="137838"/>
    <lineage>
        <taxon>Bacteria</taxon>
        <taxon>Bacillati</taxon>
        <taxon>Bacillota</taxon>
        <taxon>Clostridia</taxon>
        <taxon>Eubacteriales</taxon>
        <taxon>Clostridiaceae</taxon>
        <taxon>Clostridium</taxon>
    </lineage>
</organism>
<feature type="domain" description="Neutral/alkaline non-lysosomal ceramidase N-terminal" evidence="1">
    <location>
        <begin position="55"/>
        <end position="261"/>
    </location>
</feature>
<dbReference type="EMBL" id="PDCJ01000001">
    <property type="protein sequence ID" value="PEG30228.1"/>
    <property type="molecule type" value="Genomic_DNA"/>
</dbReference>
<evidence type="ECO:0000313" key="4">
    <source>
        <dbReference type="Proteomes" id="UP000220840"/>
    </source>
</evidence>
<evidence type="ECO:0000259" key="1">
    <source>
        <dbReference type="Pfam" id="PF04734"/>
    </source>
</evidence>
<proteinExistence type="predicted"/>
<comment type="caution">
    <text evidence="3">The sequence shown here is derived from an EMBL/GenBank/DDBJ whole genome shotgun (WGS) entry which is preliminary data.</text>
</comment>
<protein>
    <submittedName>
        <fullName evidence="2">Ceramidase_alk domain-containing protein</fullName>
    </submittedName>
</protein>
<gene>
    <name evidence="2" type="ORF">CNEO_44459</name>
    <name evidence="3" type="ORF">CQ394_00405</name>
</gene>
<keyword evidence="4" id="KW-1185">Reference proteome</keyword>
<dbReference type="AlphaFoldDB" id="A0A2A7MGJ0"/>
<dbReference type="EMBL" id="CAKJVE010000004">
    <property type="protein sequence ID" value="CAG9709884.1"/>
    <property type="molecule type" value="Genomic_DNA"/>
</dbReference>
<sequence length="426" mass="47104">MNYKNIKAGTGKAVINIMSNVFPIDNFNGIHDALHARVLYLEGNISATIVSLELTSIREYEIIKLKQIVNDILNVPEENIWICVTHTFSAPHTRSVNALKDKEVAKKNELFCTAIEEAVIKASEQAKENLCDVNIGTDTGKCSINVNRDMLTPEGWWLGSNEDGFADKTVTVIRFEDINGKLKAVLYGYDVQSSIMDGVIMEDGYKLVSSDLTGAASSYIEKELDDSVTAIYCLGAAGDVAPLLKAKYSEISVSGKICDVDMKKDGFVLVESLGRKLGNKVISISNHIKCNNVDGSININKKIINCPGQMIPKDIHAIHPVHEYKYVKDEKRKTPLQVMTFANIAVLGVQPEIASITASEIRKKSPFDTTLILTMVNGGAKYMMNKEAYSRITYGSMNSCFAEGSAEILRDNSLKILNEMKEREER</sequence>
<dbReference type="RefSeq" id="WP_058294403.1">
    <property type="nucleotide sequence ID" value="NZ_CAKJVE010000004.1"/>
</dbReference>
<dbReference type="InterPro" id="IPR031329">
    <property type="entry name" value="NEUT/ALK_ceramidase_N"/>
</dbReference>